<accession>A0A6J4T9G6</accession>
<dbReference type="InterPro" id="IPR018676">
    <property type="entry name" value="DUF2149"/>
</dbReference>
<dbReference type="EMBL" id="CADCVQ010000134">
    <property type="protein sequence ID" value="CAA9517638.1"/>
    <property type="molecule type" value="Genomic_DNA"/>
</dbReference>
<dbReference type="Pfam" id="PF09919">
    <property type="entry name" value="DUF2149"/>
    <property type="match status" value="1"/>
</dbReference>
<proteinExistence type="predicted"/>
<dbReference type="AlphaFoldDB" id="A0A6J4T9G6"/>
<keyword evidence="2" id="KW-0812">Transmembrane</keyword>
<evidence type="ECO:0000256" key="2">
    <source>
        <dbReference type="SAM" id="Phobius"/>
    </source>
</evidence>
<keyword evidence="2" id="KW-0472">Membrane</keyword>
<feature type="transmembrane region" description="Helical" evidence="2">
    <location>
        <begin position="26"/>
        <end position="46"/>
    </location>
</feature>
<evidence type="ECO:0000313" key="3">
    <source>
        <dbReference type="EMBL" id="CAA9517638.1"/>
    </source>
</evidence>
<keyword evidence="2" id="KW-1133">Transmembrane helix</keyword>
<evidence type="ECO:0000256" key="1">
    <source>
        <dbReference type="SAM" id="MobiDB-lite"/>
    </source>
</evidence>
<feature type="region of interest" description="Disordered" evidence="1">
    <location>
        <begin position="1"/>
        <end position="23"/>
    </location>
</feature>
<protein>
    <recommendedName>
        <fullName evidence="4">DUF2149 domain-containing protein</fullName>
    </recommendedName>
</protein>
<reference evidence="3" key="1">
    <citation type="submission" date="2020-02" db="EMBL/GenBank/DDBJ databases">
        <authorList>
            <person name="Meier V. D."/>
        </authorList>
    </citation>
    <scope>NUCLEOTIDE SEQUENCE</scope>
    <source>
        <strain evidence="3">AVDCRST_MAG67</strain>
    </source>
</reference>
<gene>
    <name evidence="3" type="ORF">AVDCRST_MAG67-3161</name>
</gene>
<evidence type="ECO:0008006" key="4">
    <source>
        <dbReference type="Google" id="ProtNLM"/>
    </source>
</evidence>
<organism evidence="3">
    <name type="scientific">uncultured Solirubrobacteraceae bacterium</name>
    <dbReference type="NCBI Taxonomy" id="1162706"/>
    <lineage>
        <taxon>Bacteria</taxon>
        <taxon>Bacillati</taxon>
        <taxon>Actinomycetota</taxon>
        <taxon>Thermoleophilia</taxon>
        <taxon>Solirubrobacterales</taxon>
        <taxon>Solirubrobacteraceae</taxon>
        <taxon>environmental samples</taxon>
    </lineage>
</organism>
<name>A0A6J4T9G6_9ACTN</name>
<sequence length="119" mass="12861">MNPVSRSRVTPRAQRRGDRGGDPLDGLVNLFDLGIVLAVAFLLAALQSVNLTDLLTQSNVTILRTEPNSQTLIVKEGDEIKTVRLSKETVTGSGRRVGEVFRLADGRLVYVTGKATTTP</sequence>